<reference evidence="3 4" key="1">
    <citation type="journal article" date="2020" name="Genome Biol. Evol.">
        <title>Comparative genomics of strictly vertically transmitted, feminizing microsporidia endosymbionts of amphipod crustaceans.</title>
        <authorList>
            <person name="Cormier A."/>
            <person name="Chebbi M.A."/>
            <person name="Giraud I."/>
            <person name="Wattier R."/>
            <person name="Teixeira M."/>
            <person name="Gilbert C."/>
            <person name="Rigaud T."/>
            <person name="Cordaux R."/>
        </authorList>
    </citation>
    <scope>NUCLEOTIDE SEQUENCE [LARGE SCALE GENOMIC DNA]</scope>
    <source>
        <strain evidence="3 4">Ou3-Ou53</strain>
    </source>
</reference>
<dbReference type="SUPFAM" id="SSF56574">
    <property type="entry name" value="Serpins"/>
    <property type="match status" value="1"/>
</dbReference>
<dbReference type="OrthoDB" id="671595at2759"/>
<dbReference type="Gene3D" id="2.30.39.10">
    <property type="entry name" value="Alpha-1-antitrypsin, domain 1"/>
    <property type="match status" value="1"/>
</dbReference>
<keyword evidence="1" id="KW-0732">Signal</keyword>
<evidence type="ECO:0000313" key="4">
    <source>
        <dbReference type="Proteomes" id="UP000740883"/>
    </source>
</evidence>
<gene>
    <name evidence="3" type="primary">SPZ1C</name>
    <name evidence="3" type="ORF">NGRA_0745</name>
</gene>
<name>A0A9P6GZS8_9MICR</name>
<comment type="caution">
    <text evidence="3">The sequence shown here is derived from an EMBL/GenBank/DDBJ whole genome shotgun (WGS) entry which is preliminary data.</text>
</comment>
<feature type="chain" id="PRO_5040260738" evidence="1">
    <location>
        <begin position="21"/>
        <end position="471"/>
    </location>
</feature>
<dbReference type="Pfam" id="PF00079">
    <property type="entry name" value="Serpin"/>
    <property type="match status" value="1"/>
</dbReference>
<dbReference type="EMBL" id="SBJO01000032">
    <property type="protein sequence ID" value="KAF9764203.1"/>
    <property type="molecule type" value="Genomic_DNA"/>
</dbReference>
<feature type="signal peptide" evidence="1">
    <location>
        <begin position="1"/>
        <end position="20"/>
    </location>
</feature>
<sequence length="471" mass="55017">MKMVNSLLTLTFILCSDNNGLESGIVWVKRYLKNEQANKGEAYDYEVTKDFLSNIEETTIFSPISSEINVYLQACTGEYSEIYKESAKKYIKKLVETLCDDEGISEEAHEYIRRIAIEVFNCSEKYSKTLISQSKEYIKNVNETLKKELEVEFAYSQQALLGLENVLKCGSEYENGVMKRFTEYYDELVKLLNKQINKGKYCTKKDETLVCSNSIYIPGNSNESFFQLSPAYNFIKYDPHTVLRKSEDDKNLLDLDKNYLKRSSRFYISKLHFKDTWLKQFTTEQENVFYRRDGSSCNRLFMNGVDDFLYELVEKNGLKFEVIAIPYTTTFNGDEIKRYSIYLIPDDKKTDLSLLWEQYHAYTKFNIKEHIESLLTRRICLQIPKLGDLKSKLDLKKILKNTYTYGKGPSTKVLSTVEVVNTDPKKECLDTEKEKFSNENIKFVKANRPYCVFIYDLPTKRTLFVINDIGT</sequence>
<evidence type="ECO:0000256" key="1">
    <source>
        <dbReference type="SAM" id="SignalP"/>
    </source>
</evidence>
<dbReference type="AlphaFoldDB" id="A0A9P6GZS8"/>
<dbReference type="InterPro" id="IPR023796">
    <property type="entry name" value="Serpin_dom"/>
</dbReference>
<protein>
    <submittedName>
        <fullName evidence="3">Serpin-Z1C</fullName>
    </submittedName>
</protein>
<feature type="domain" description="Serpin" evidence="2">
    <location>
        <begin position="266"/>
        <end position="401"/>
    </location>
</feature>
<proteinExistence type="predicted"/>
<organism evidence="3 4">
    <name type="scientific">Nosema granulosis</name>
    <dbReference type="NCBI Taxonomy" id="83296"/>
    <lineage>
        <taxon>Eukaryota</taxon>
        <taxon>Fungi</taxon>
        <taxon>Fungi incertae sedis</taxon>
        <taxon>Microsporidia</taxon>
        <taxon>Nosematidae</taxon>
        <taxon>Nosema</taxon>
    </lineage>
</organism>
<evidence type="ECO:0000259" key="2">
    <source>
        <dbReference type="Pfam" id="PF00079"/>
    </source>
</evidence>
<dbReference type="InterPro" id="IPR036186">
    <property type="entry name" value="Serpin_sf"/>
</dbReference>
<keyword evidence="4" id="KW-1185">Reference proteome</keyword>
<dbReference type="Proteomes" id="UP000740883">
    <property type="component" value="Unassembled WGS sequence"/>
</dbReference>
<evidence type="ECO:0000313" key="3">
    <source>
        <dbReference type="EMBL" id="KAF9764203.1"/>
    </source>
</evidence>
<dbReference type="InterPro" id="IPR042185">
    <property type="entry name" value="Serpin_sf_2"/>
</dbReference>
<accession>A0A9P6GZS8</accession>